<dbReference type="EMBL" id="GL984080">
    <property type="protein sequence ID" value="EGR30045.1"/>
    <property type="molecule type" value="Genomic_DNA"/>
</dbReference>
<dbReference type="OrthoDB" id="10262375at2759"/>
<dbReference type="GO" id="GO:0031514">
    <property type="term" value="C:motile cilium"/>
    <property type="evidence" value="ECO:0007669"/>
    <property type="project" value="TreeGrafter"/>
</dbReference>
<keyword evidence="6" id="KW-1185">Reference proteome</keyword>
<organism evidence="5 6">
    <name type="scientific">Ichthyophthirius multifiliis</name>
    <name type="common">White spot disease agent</name>
    <name type="synonym">Ich</name>
    <dbReference type="NCBI Taxonomy" id="5932"/>
    <lineage>
        <taxon>Eukaryota</taxon>
        <taxon>Sar</taxon>
        <taxon>Alveolata</taxon>
        <taxon>Ciliophora</taxon>
        <taxon>Intramacronucleata</taxon>
        <taxon>Oligohymenophorea</taxon>
        <taxon>Hymenostomatida</taxon>
        <taxon>Ophryoglenina</taxon>
        <taxon>Ichthyophthirius</taxon>
    </lineage>
</organism>
<dbReference type="PANTHER" id="PTHR44314:SF1">
    <property type="entry name" value="CILIA- AND FLAGELLA-ASSOCIATED PROTEIN 70"/>
    <property type="match status" value="1"/>
</dbReference>
<name>G0QXL5_ICHMU</name>
<keyword evidence="5" id="KW-0378">Hydrolase</keyword>
<feature type="region of interest" description="Disordered" evidence="4">
    <location>
        <begin position="89"/>
        <end position="111"/>
    </location>
</feature>
<dbReference type="STRING" id="857967.G0QXL5"/>
<accession>G0QXL5</accession>
<protein>
    <submittedName>
        <fullName evidence="5">Tetratricopeptide repeat protein</fullName>
        <ecNumber evidence="5">3.1.4.16</ecNumber>
    </submittedName>
</protein>
<gene>
    <name evidence="5" type="ORF">IMG5_143810</name>
</gene>
<evidence type="ECO:0000256" key="4">
    <source>
        <dbReference type="SAM" id="MobiDB-lite"/>
    </source>
</evidence>
<dbReference type="SMART" id="SM00028">
    <property type="entry name" value="TPR"/>
    <property type="match status" value="5"/>
</dbReference>
<proteinExistence type="predicted"/>
<dbReference type="InterPro" id="IPR052628">
    <property type="entry name" value="CFAP70"/>
</dbReference>
<dbReference type="SUPFAM" id="SSF48452">
    <property type="entry name" value="TPR-like"/>
    <property type="match status" value="2"/>
</dbReference>
<dbReference type="GeneID" id="14906157"/>
<dbReference type="Proteomes" id="UP000008983">
    <property type="component" value="Unassembled WGS sequence"/>
</dbReference>
<dbReference type="GO" id="GO:0008663">
    <property type="term" value="F:2',3'-cyclic-nucleotide 2'-phosphodiesterase activity"/>
    <property type="evidence" value="ECO:0007669"/>
    <property type="project" value="UniProtKB-EC"/>
</dbReference>
<dbReference type="EC" id="3.1.4.16" evidence="5"/>
<evidence type="ECO:0000256" key="3">
    <source>
        <dbReference type="PROSITE-ProRule" id="PRU00339"/>
    </source>
</evidence>
<dbReference type="PROSITE" id="PS50005">
    <property type="entry name" value="TPR"/>
    <property type="match status" value="2"/>
</dbReference>
<dbReference type="GO" id="GO:0060271">
    <property type="term" value="P:cilium assembly"/>
    <property type="evidence" value="ECO:0007669"/>
    <property type="project" value="TreeGrafter"/>
</dbReference>
<dbReference type="PANTHER" id="PTHR44314">
    <property type="entry name" value="CILIA- AND FLAGELLA-ASSOCIATED PROTEIN 70"/>
    <property type="match status" value="1"/>
</dbReference>
<dbReference type="Pfam" id="PF13181">
    <property type="entry name" value="TPR_8"/>
    <property type="match status" value="1"/>
</dbReference>
<evidence type="ECO:0000313" key="5">
    <source>
        <dbReference type="EMBL" id="EGR30045.1"/>
    </source>
</evidence>
<dbReference type="OMA" id="QITYFSM"/>
<dbReference type="eggNOG" id="ENOG502QSJ2">
    <property type="taxonomic scope" value="Eukaryota"/>
</dbReference>
<feature type="repeat" description="TPR" evidence="3">
    <location>
        <begin position="721"/>
        <end position="754"/>
    </location>
</feature>
<keyword evidence="1" id="KW-0677">Repeat</keyword>
<evidence type="ECO:0000256" key="1">
    <source>
        <dbReference type="ARBA" id="ARBA00022737"/>
    </source>
</evidence>
<dbReference type="AlphaFoldDB" id="G0QXL5"/>
<dbReference type="RefSeq" id="XP_004031281.1">
    <property type="nucleotide sequence ID" value="XM_004031233.1"/>
</dbReference>
<dbReference type="GO" id="GO:0003341">
    <property type="term" value="P:cilium movement"/>
    <property type="evidence" value="ECO:0007669"/>
    <property type="project" value="TreeGrafter"/>
</dbReference>
<dbReference type="InterPro" id="IPR011990">
    <property type="entry name" value="TPR-like_helical_dom_sf"/>
</dbReference>
<dbReference type="GO" id="GO:0070062">
    <property type="term" value="C:extracellular exosome"/>
    <property type="evidence" value="ECO:0007669"/>
    <property type="project" value="TreeGrafter"/>
</dbReference>
<dbReference type="InParanoid" id="G0QXL5"/>
<dbReference type="Gene3D" id="1.25.40.10">
    <property type="entry name" value="Tetratricopeptide repeat domain"/>
    <property type="match status" value="2"/>
</dbReference>
<feature type="repeat" description="TPR" evidence="3">
    <location>
        <begin position="687"/>
        <end position="720"/>
    </location>
</feature>
<dbReference type="Pfam" id="PF14559">
    <property type="entry name" value="TPR_19"/>
    <property type="match status" value="1"/>
</dbReference>
<keyword evidence="2 3" id="KW-0802">TPR repeat</keyword>
<evidence type="ECO:0000313" key="6">
    <source>
        <dbReference type="Proteomes" id="UP000008983"/>
    </source>
</evidence>
<sequence>MTEQQPQSQKPQSIFDKIIPPTDQLTLTLKIHGVYSFPEEWKTTDEANPNLFTYTIKAFNGLECPEGKVHNREQTEKELKEQEEALLAKQQKKTAKKGKDAPPPEPVLTEEEQELIRKAKELEEQEEKKRQEEWNALDEQTRYFLTQEDKYKCPWINWEKSECSLQKQGLQLVVLEERVFDEKGEYIYFMKYPTLTEEELVKIKKSKPKNLNLIDLNPILMRAWVDLSEFQNPGTITITQRCFIQQVLPESEVESSVLPKPNLQKCYLKITLLVDKAISPLINEIQPTVKDVIAKPPPIPQMPPQKQYGKYKILKERLKKSILKICRDKFGKTGSITGITTDYKDQFYSELYVFLMEQTRQTLTDLIEQKKEELHEDIITSYDQSLKERDRTLFNITKESETEKLIRLAEECEIGNLIDRAEENLRSLVSINKRDHVSFFAYTKFLLKNNQQSKAEEMMEKTLSFDIQNEDYQLLMACIFLRKNKFKESLLIIKGLLQKDTNSILFNILTSIIYQKWANDQQLAEKYKKITERIQLRNLDILQQKYNYQLHPYPYEIPPFKNSQLNTNVYDGPSLNNEQWDQIYLQVIDYLSKNNLFDLVEKCLDYIHQKNQDKIQLINCQLEQFKGRYEQCKLIVNQILEINSKNFEVLMLKAHICFISNSLDECEQILLKVLKIKNQKLLEQYSPVIFYRLGYIYIQKKNFANGKAVFARAIEIKPNSSLSWLGLGICNLRINQMKEAEEALSQANIYDPQNADVWGYLALMCLLNGGRFTMVNQALREMLKCELKNKLLLEEISDELVKIKQFQTALQIYFKVLEILEEKHEEMEFYAQINCKIGKVYIDLQRNQEALHYFEEASKFLSGEGLKQVKALIEQTKNFGY</sequence>
<evidence type="ECO:0000256" key="2">
    <source>
        <dbReference type="ARBA" id="ARBA00022803"/>
    </source>
</evidence>
<dbReference type="InterPro" id="IPR019734">
    <property type="entry name" value="TPR_rpt"/>
</dbReference>
<reference evidence="5 6" key="1">
    <citation type="submission" date="2011-07" db="EMBL/GenBank/DDBJ databases">
        <authorList>
            <person name="Coyne R."/>
            <person name="Brami D."/>
            <person name="Johnson J."/>
            <person name="Hostetler J."/>
            <person name="Hannick L."/>
            <person name="Clark T."/>
            <person name="Cassidy-Hanley D."/>
            <person name="Inman J."/>
        </authorList>
    </citation>
    <scope>NUCLEOTIDE SEQUENCE [LARGE SCALE GENOMIC DNA]</scope>
    <source>
        <strain evidence="5 6">G5</strain>
    </source>
</reference>